<evidence type="ECO:0000313" key="3">
    <source>
        <dbReference type="Proteomes" id="UP000250266"/>
    </source>
</evidence>
<feature type="compositionally biased region" description="Basic residues" evidence="1">
    <location>
        <begin position="127"/>
        <end position="141"/>
    </location>
</feature>
<feature type="compositionally biased region" description="Basic and acidic residues" evidence="1">
    <location>
        <begin position="147"/>
        <end position="167"/>
    </location>
</feature>
<feature type="compositionally biased region" description="Low complexity" evidence="1">
    <location>
        <begin position="101"/>
        <end position="114"/>
    </location>
</feature>
<gene>
    <name evidence="2" type="ORF">K432DRAFT_293766</name>
</gene>
<feature type="compositionally biased region" description="Polar residues" evidence="1">
    <location>
        <begin position="47"/>
        <end position="72"/>
    </location>
</feature>
<dbReference type="Proteomes" id="UP000250266">
    <property type="component" value="Unassembled WGS sequence"/>
</dbReference>
<feature type="compositionally biased region" description="Low complexity" evidence="1">
    <location>
        <begin position="73"/>
        <end position="84"/>
    </location>
</feature>
<evidence type="ECO:0000256" key="1">
    <source>
        <dbReference type="SAM" id="MobiDB-lite"/>
    </source>
</evidence>
<proteinExistence type="predicted"/>
<sequence>MVTGKYTPLTLSPINFSLTDGTAIPAPPDSPPSTPRLPTPGKGPLSSHPTSPAISDPPTGSTVLSQTTTNDGAASSIAPSALSPTFSKRPSSVRKFLGLRTLSSSDSLKSASTDRPGSPLAEGRPSLSRKKSGSWFGKRKSSMVIGRVDEVGEKEGVNGKALEKENRGPPPPALPELRSLGVSEEAVSLGAEDMFKDIK</sequence>
<dbReference type="AlphaFoldDB" id="A0A8E2EDZ9"/>
<keyword evidence="3" id="KW-1185">Reference proteome</keyword>
<feature type="region of interest" description="Disordered" evidence="1">
    <location>
        <begin position="1"/>
        <end position="178"/>
    </location>
</feature>
<evidence type="ECO:0000313" key="2">
    <source>
        <dbReference type="EMBL" id="OCK82212.1"/>
    </source>
</evidence>
<protein>
    <submittedName>
        <fullName evidence="2">Uncharacterized protein</fullName>
    </submittedName>
</protein>
<dbReference type="EMBL" id="KV744895">
    <property type="protein sequence ID" value="OCK82212.1"/>
    <property type="molecule type" value="Genomic_DNA"/>
</dbReference>
<dbReference type="OrthoDB" id="5380416at2759"/>
<feature type="compositionally biased region" description="Pro residues" evidence="1">
    <location>
        <begin position="25"/>
        <end position="38"/>
    </location>
</feature>
<organism evidence="2 3">
    <name type="scientific">Lepidopterella palustris CBS 459.81</name>
    <dbReference type="NCBI Taxonomy" id="1314670"/>
    <lineage>
        <taxon>Eukaryota</taxon>
        <taxon>Fungi</taxon>
        <taxon>Dikarya</taxon>
        <taxon>Ascomycota</taxon>
        <taxon>Pezizomycotina</taxon>
        <taxon>Dothideomycetes</taxon>
        <taxon>Pleosporomycetidae</taxon>
        <taxon>Mytilinidiales</taxon>
        <taxon>Argynnaceae</taxon>
        <taxon>Lepidopterella</taxon>
    </lineage>
</organism>
<name>A0A8E2EDZ9_9PEZI</name>
<reference evidence="2 3" key="1">
    <citation type="journal article" date="2016" name="Nat. Commun.">
        <title>Ectomycorrhizal ecology is imprinted in the genome of the dominant symbiotic fungus Cenococcum geophilum.</title>
        <authorList>
            <consortium name="DOE Joint Genome Institute"/>
            <person name="Peter M."/>
            <person name="Kohler A."/>
            <person name="Ohm R.A."/>
            <person name="Kuo A."/>
            <person name="Krutzmann J."/>
            <person name="Morin E."/>
            <person name="Arend M."/>
            <person name="Barry K.W."/>
            <person name="Binder M."/>
            <person name="Choi C."/>
            <person name="Clum A."/>
            <person name="Copeland A."/>
            <person name="Grisel N."/>
            <person name="Haridas S."/>
            <person name="Kipfer T."/>
            <person name="LaButti K."/>
            <person name="Lindquist E."/>
            <person name="Lipzen A."/>
            <person name="Maire R."/>
            <person name="Meier B."/>
            <person name="Mihaltcheva S."/>
            <person name="Molinier V."/>
            <person name="Murat C."/>
            <person name="Poggeler S."/>
            <person name="Quandt C.A."/>
            <person name="Sperisen C."/>
            <person name="Tritt A."/>
            <person name="Tisserant E."/>
            <person name="Crous P.W."/>
            <person name="Henrissat B."/>
            <person name="Nehls U."/>
            <person name="Egli S."/>
            <person name="Spatafora J.W."/>
            <person name="Grigoriev I.V."/>
            <person name="Martin F.M."/>
        </authorList>
    </citation>
    <scope>NUCLEOTIDE SEQUENCE [LARGE SCALE GENOMIC DNA]</scope>
    <source>
        <strain evidence="2 3">CBS 459.81</strain>
    </source>
</reference>
<feature type="compositionally biased region" description="Polar residues" evidence="1">
    <location>
        <begin position="9"/>
        <end position="20"/>
    </location>
</feature>
<accession>A0A8E2EDZ9</accession>